<protein>
    <submittedName>
        <fullName evidence="1">Putative E3 ubiquitin-protein ligase ARI2</fullName>
    </submittedName>
</protein>
<evidence type="ECO:0000313" key="2">
    <source>
        <dbReference type="Proteomes" id="UP000245207"/>
    </source>
</evidence>
<name>A0A2U1QA04_ARTAN</name>
<sequence>MSNEERGLISIKVDVIEPCKLCLRWVHLPTVHNYTWIFYNSHNEIVSRRSGYLLYMWMSLNGQFISYSSIRLNHEPCWASVLSFYHAKYIWRWSSFIVVIMLIPPDMVEFLRKIVSAYQRLCLAMMDQPPHTNRSHFHPTPLSSAIILPPNASSTPVSYGKCLILWYTHVSVEEQGNAVSNCRKYLDHYRFAFCSVQGLPRCLSSWIFDGSMTMIVIPSIVMMWLPSRCLSEVDMMLLIFVAITKESLLVAERKVLCRVMESQSLREHHSWTLLTHYHWDIEMLFAVLEYKDKALLLEEADWFHLTLFSGTLIAVNICASTQVCCEPTLRKELEDVSV</sequence>
<dbReference type="EMBL" id="PKPP01000283">
    <property type="protein sequence ID" value="PWA94834.1"/>
    <property type="molecule type" value="Genomic_DNA"/>
</dbReference>
<dbReference type="OrthoDB" id="10009520at2759"/>
<organism evidence="1 2">
    <name type="scientific">Artemisia annua</name>
    <name type="common">Sweet wormwood</name>
    <dbReference type="NCBI Taxonomy" id="35608"/>
    <lineage>
        <taxon>Eukaryota</taxon>
        <taxon>Viridiplantae</taxon>
        <taxon>Streptophyta</taxon>
        <taxon>Embryophyta</taxon>
        <taxon>Tracheophyta</taxon>
        <taxon>Spermatophyta</taxon>
        <taxon>Magnoliopsida</taxon>
        <taxon>eudicotyledons</taxon>
        <taxon>Gunneridae</taxon>
        <taxon>Pentapetalae</taxon>
        <taxon>asterids</taxon>
        <taxon>campanulids</taxon>
        <taxon>Asterales</taxon>
        <taxon>Asteraceae</taxon>
        <taxon>Asteroideae</taxon>
        <taxon>Anthemideae</taxon>
        <taxon>Artemisiinae</taxon>
        <taxon>Artemisia</taxon>
    </lineage>
</organism>
<gene>
    <name evidence="1" type="ORF">CTI12_AA016570</name>
</gene>
<accession>A0A2U1QA04</accession>
<dbReference type="AlphaFoldDB" id="A0A2U1QA04"/>
<proteinExistence type="predicted"/>
<dbReference type="STRING" id="35608.A0A2U1QA04"/>
<dbReference type="Proteomes" id="UP000245207">
    <property type="component" value="Unassembled WGS sequence"/>
</dbReference>
<keyword evidence="1" id="KW-0496">Mitochondrion</keyword>
<evidence type="ECO:0000313" key="1">
    <source>
        <dbReference type="EMBL" id="PWA94834.1"/>
    </source>
</evidence>
<reference evidence="1 2" key="1">
    <citation type="journal article" date="2018" name="Mol. Plant">
        <title>The genome of Artemisia annua provides insight into the evolution of Asteraceae family and artemisinin biosynthesis.</title>
        <authorList>
            <person name="Shen Q."/>
            <person name="Zhang L."/>
            <person name="Liao Z."/>
            <person name="Wang S."/>
            <person name="Yan T."/>
            <person name="Shi P."/>
            <person name="Liu M."/>
            <person name="Fu X."/>
            <person name="Pan Q."/>
            <person name="Wang Y."/>
            <person name="Lv Z."/>
            <person name="Lu X."/>
            <person name="Zhang F."/>
            <person name="Jiang W."/>
            <person name="Ma Y."/>
            <person name="Chen M."/>
            <person name="Hao X."/>
            <person name="Li L."/>
            <person name="Tang Y."/>
            <person name="Lv G."/>
            <person name="Zhou Y."/>
            <person name="Sun X."/>
            <person name="Brodelius P.E."/>
            <person name="Rose J.K.C."/>
            <person name="Tang K."/>
        </authorList>
    </citation>
    <scope>NUCLEOTIDE SEQUENCE [LARGE SCALE GENOMIC DNA]</scope>
    <source>
        <strain evidence="2">cv. Huhao1</strain>
        <tissue evidence="1">Leaf</tissue>
    </source>
</reference>
<comment type="caution">
    <text evidence="1">The sequence shown here is derived from an EMBL/GenBank/DDBJ whole genome shotgun (WGS) entry which is preliminary data.</text>
</comment>
<geneLocation type="mitochondrion" evidence="1"/>
<keyword evidence="2" id="KW-1185">Reference proteome</keyword>